<dbReference type="VEuPathDB" id="ToxoDB:ETH_00033510"/>
<dbReference type="EMBL" id="HG677978">
    <property type="protein sequence ID" value="CDJ45070.1"/>
    <property type="molecule type" value="Genomic_DNA"/>
</dbReference>
<proteinExistence type="predicted"/>
<reference evidence="1" key="1">
    <citation type="submission" date="2013-10" db="EMBL/GenBank/DDBJ databases">
        <title>Genomic analysis of the causative agents of coccidiosis in chickens.</title>
        <authorList>
            <person name="Reid A.J."/>
            <person name="Blake D."/>
            <person name="Billington K."/>
            <person name="Browne H."/>
            <person name="Dunn M."/>
            <person name="Hung S."/>
            <person name="Kawahara F."/>
            <person name="Miranda-Saavedra D."/>
            <person name="Mourier T."/>
            <person name="Nagra H."/>
            <person name="Otto T.D."/>
            <person name="Rawlings N."/>
            <person name="Sanchez A."/>
            <person name="Sanders M."/>
            <person name="Subramaniam C."/>
            <person name="Tay Y."/>
            <person name="Dear P."/>
            <person name="Doerig C."/>
            <person name="Gruber A."/>
            <person name="Parkinson J."/>
            <person name="Shirley M."/>
            <person name="Wan K.L."/>
            <person name="Berriman M."/>
            <person name="Tomley F."/>
            <person name="Pain A."/>
        </authorList>
    </citation>
    <scope>NUCLEOTIDE SEQUENCE [LARGE SCALE GENOMIC DNA]</scope>
    <source>
        <strain evidence="1">Houghton</strain>
    </source>
</reference>
<sequence length="119" mass="12828">MESACRCNGFESSGARRSIEWSGEDLETGMLVRGVGWAYRRKYVVVTGGPPVLSWGNRREGLGLVVTGNSSVDAICGRDRGGAAARRGTGNARLSTSTAYTFVPLFRMRLHSPPPHAED</sequence>
<evidence type="ECO:0000313" key="2">
    <source>
        <dbReference type="Proteomes" id="UP000030747"/>
    </source>
</evidence>
<evidence type="ECO:0000313" key="1">
    <source>
        <dbReference type="EMBL" id="CDJ45070.1"/>
    </source>
</evidence>
<reference evidence="1" key="2">
    <citation type="submission" date="2013-10" db="EMBL/GenBank/DDBJ databases">
        <authorList>
            <person name="Aslett M."/>
        </authorList>
    </citation>
    <scope>NUCLEOTIDE SEQUENCE [LARGE SCALE GENOMIC DNA]</scope>
    <source>
        <strain evidence="1">Houghton</strain>
    </source>
</reference>
<accession>U6LBD8</accession>
<dbReference type="GeneID" id="25255768"/>
<gene>
    <name evidence="1" type="ORF">ETH_00033510</name>
</gene>
<keyword evidence="2" id="KW-1185">Reference proteome</keyword>
<organism evidence="1 2">
    <name type="scientific">Eimeria tenella</name>
    <name type="common">Coccidian parasite</name>
    <dbReference type="NCBI Taxonomy" id="5802"/>
    <lineage>
        <taxon>Eukaryota</taxon>
        <taxon>Sar</taxon>
        <taxon>Alveolata</taxon>
        <taxon>Apicomplexa</taxon>
        <taxon>Conoidasida</taxon>
        <taxon>Coccidia</taxon>
        <taxon>Eucoccidiorida</taxon>
        <taxon>Eimeriorina</taxon>
        <taxon>Eimeriidae</taxon>
        <taxon>Eimeria</taxon>
    </lineage>
</organism>
<dbReference type="AlphaFoldDB" id="U6LBD8"/>
<protein>
    <submittedName>
        <fullName evidence="1">Uncharacterized protein</fullName>
    </submittedName>
</protein>
<name>U6LBD8_EIMTE</name>
<dbReference type="Proteomes" id="UP000030747">
    <property type="component" value="Unassembled WGS sequence"/>
</dbReference>
<dbReference type="RefSeq" id="XP_013235817.1">
    <property type="nucleotide sequence ID" value="XM_013380363.1"/>
</dbReference>